<evidence type="ECO:0000313" key="4">
    <source>
        <dbReference type="Proteomes" id="UP000032142"/>
    </source>
</evidence>
<evidence type="ECO:0000313" key="2">
    <source>
        <dbReference type="EMBL" id="KHF99221.1"/>
    </source>
</evidence>
<feature type="compositionally biased region" description="Basic and acidic residues" evidence="1">
    <location>
        <begin position="9"/>
        <end position="21"/>
    </location>
</feature>
<keyword evidence="4" id="KW-1185">Reference proteome</keyword>
<feature type="region of interest" description="Disordered" evidence="1">
    <location>
        <begin position="1"/>
        <end position="21"/>
    </location>
</feature>
<dbReference type="Proteomes" id="UP000032142">
    <property type="component" value="Unassembled WGS sequence"/>
</dbReference>
<proteinExistence type="predicted"/>
<protein>
    <submittedName>
        <fullName evidence="2">Uncharacterized protein</fullName>
    </submittedName>
</protein>
<reference evidence="4" key="2">
    <citation type="submission" date="2014-09" db="EMBL/GenBank/DDBJ databases">
        <authorList>
            <person name="Mudge J."/>
            <person name="Ramaraj T."/>
            <person name="Lindquist I.E."/>
            <person name="Bharti A.K."/>
            <person name="Sundararajan A."/>
            <person name="Cameron C.T."/>
            <person name="Woodward J.E."/>
            <person name="May G.D."/>
            <person name="Brubaker C."/>
            <person name="Broadhvest J."/>
            <person name="Wilkins T.A."/>
        </authorList>
    </citation>
    <scope>NUCLEOTIDE SEQUENCE</scope>
    <source>
        <strain evidence="4">cv. AKA8401</strain>
    </source>
</reference>
<reference evidence="2" key="1">
    <citation type="submission" date="2014-09" db="EMBL/GenBank/DDBJ databases">
        <title>G. arboreum L. cv. AKA8401 A2 genome assembly version 1.0.</title>
        <authorList>
            <person name="Mudge J."/>
            <person name="Ramaraj T."/>
            <person name="Lindquist I.E."/>
            <person name="Bharti A.K."/>
            <person name="Sundararajan A."/>
            <person name="Cameron C.T."/>
            <person name="Woodward J.E."/>
            <person name="May G.D."/>
            <person name="Brubaker C."/>
            <person name="Broadhvest J."/>
            <person name="Wilkins T.A."/>
        </authorList>
    </citation>
    <scope>NUCLEOTIDE SEQUENCE</scope>
</reference>
<name>A0A0B0MFR4_GOSAR</name>
<gene>
    <name evidence="3" type="ORF">F383_36885</name>
    <name evidence="2" type="ORF">F383_38216</name>
</gene>
<organism evidence="2 4">
    <name type="scientific">Gossypium arboreum</name>
    <name type="common">Tree cotton</name>
    <name type="synonym">Gossypium nanking</name>
    <dbReference type="NCBI Taxonomy" id="29729"/>
    <lineage>
        <taxon>Eukaryota</taxon>
        <taxon>Viridiplantae</taxon>
        <taxon>Streptophyta</taxon>
        <taxon>Embryophyta</taxon>
        <taxon>Tracheophyta</taxon>
        <taxon>Spermatophyta</taxon>
        <taxon>Magnoliopsida</taxon>
        <taxon>eudicotyledons</taxon>
        <taxon>Gunneridae</taxon>
        <taxon>Pentapetalae</taxon>
        <taxon>rosids</taxon>
        <taxon>malvids</taxon>
        <taxon>Malvales</taxon>
        <taxon>Malvaceae</taxon>
        <taxon>Malvoideae</taxon>
        <taxon>Gossypium</taxon>
    </lineage>
</organism>
<dbReference type="AlphaFoldDB" id="A0A0B0MFR4"/>
<evidence type="ECO:0000256" key="1">
    <source>
        <dbReference type="SAM" id="MobiDB-lite"/>
    </source>
</evidence>
<dbReference type="EMBL" id="JRRC01068962">
    <property type="protein sequence ID" value="KHF99221.1"/>
    <property type="molecule type" value="Genomic_DNA"/>
</dbReference>
<sequence length="21" mass="2614">MNIILSSLLERRNKRDENQKR</sequence>
<dbReference type="EMBL" id="KN390312">
    <property type="protein sequence ID" value="KHG09292.1"/>
    <property type="molecule type" value="Genomic_DNA"/>
</dbReference>
<evidence type="ECO:0000313" key="3">
    <source>
        <dbReference type="EMBL" id="KHG09292.1"/>
    </source>
</evidence>
<accession>A0A0B0MFR4</accession>